<feature type="domain" description="Response regulatory" evidence="8">
    <location>
        <begin position="3"/>
        <end position="116"/>
    </location>
</feature>
<dbReference type="InterPro" id="IPR001789">
    <property type="entry name" value="Sig_transdc_resp-reg_receiver"/>
</dbReference>
<sequence>MADVLIVEDDATIRTALVRALGAREHSTMTAPTALEGLQSIVSHRPDVVLLDLGLPDLDGATLLPMIRSVSDVPVIVVSARDDGRDIVALLDAGADDYLVKPFAVDQLDARIRAVLRRAEPERPPAEVAVGGLVMDARARTAVLDGVALELSPKEFDLLLYLAERAGEVVSKRELLAKVWNQPYGGADKTVDVHLHWLRKKLGETAEHPRYVHRVRGVGVKVASPP</sequence>
<dbReference type="Gene3D" id="1.10.10.10">
    <property type="entry name" value="Winged helix-like DNA-binding domain superfamily/Winged helix DNA-binding domain"/>
    <property type="match status" value="1"/>
</dbReference>
<dbReference type="InterPro" id="IPR036388">
    <property type="entry name" value="WH-like_DNA-bd_sf"/>
</dbReference>
<dbReference type="Pfam" id="PF00486">
    <property type="entry name" value="Trans_reg_C"/>
    <property type="match status" value="1"/>
</dbReference>
<dbReference type="SMART" id="SM00448">
    <property type="entry name" value="REC"/>
    <property type="match status" value="1"/>
</dbReference>
<dbReference type="PANTHER" id="PTHR48111">
    <property type="entry name" value="REGULATOR OF RPOS"/>
    <property type="match status" value="1"/>
</dbReference>
<evidence type="ECO:0000256" key="1">
    <source>
        <dbReference type="ARBA" id="ARBA00022553"/>
    </source>
</evidence>
<dbReference type="Pfam" id="PF00072">
    <property type="entry name" value="Response_reg"/>
    <property type="match status" value="1"/>
</dbReference>
<evidence type="ECO:0000256" key="7">
    <source>
        <dbReference type="PROSITE-ProRule" id="PRU01091"/>
    </source>
</evidence>
<dbReference type="PANTHER" id="PTHR48111:SF4">
    <property type="entry name" value="DNA-BINDING DUAL TRANSCRIPTIONAL REGULATOR OMPR"/>
    <property type="match status" value="1"/>
</dbReference>
<keyword evidence="5" id="KW-0804">Transcription</keyword>
<dbReference type="InterPro" id="IPR001867">
    <property type="entry name" value="OmpR/PhoB-type_DNA-bd"/>
</dbReference>
<dbReference type="EMBL" id="AXNT01000126">
    <property type="protein sequence ID" value="KGM01191.1"/>
    <property type="molecule type" value="Genomic_DNA"/>
</dbReference>
<dbReference type="GO" id="GO:0000976">
    <property type="term" value="F:transcription cis-regulatory region binding"/>
    <property type="evidence" value="ECO:0007669"/>
    <property type="project" value="TreeGrafter"/>
</dbReference>
<protein>
    <submittedName>
        <fullName evidence="10">Response regulator</fullName>
    </submittedName>
</protein>
<gene>
    <name evidence="10" type="ORF">Q760_03055</name>
</gene>
<dbReference type="Gene3D" id="6.10.250.690">
    <property type="match status" value="1"/>
</dbReference>
<keyword evidence="11" id="KW-1185">Reference proteome</keyword>
<dbReference type="FunFam" id="1.10.10.10:FF:000018">
    <property type="entry name" value="DNA-binding response regulator ResD"/>
    <property type="match status" value="1"/>
</dbReference>
<dbReference type="CDD" id="cd00383">
    <property type="entry name" value="trans_reg_C"/>
    <property type="match status" value="1"/>
</dbReference>
<dbReference type="SMART" id="SM00862">
    <property type="entry name" value="Trans_reg_C"/>
    <property type="match status" value="1"/>
</dbReference>
<evidence type="ECO:0000313" key="10">
    <source>
        <dbReference type="EMBL" id="KGM01191.1"/>
    </source>
</evidence>
<dbReference type="Proteomes" id="UP000029833">
    <property type="component" value="Unassembled WGS sequence"/>
</dbReference>
<dbReference type="RefSeq" id="WP_034633286.1">
    <property type="nucleotide sequence ID" value="NZ_AXNT01000126.1"/>
</dbReference>
<dbReference type="SUPFAM" id="SSF52172">
    <property type="entry name" value="CheY-like"/>
    <property type="match status" value="1"/>
</dbReference>
<feature type="domain" description="OmpR/PhoB-type" evidence="9">
    <location>
        <begin position="125"/>
        <end position="224"/>
    </location>
</feature>
<comment type="caution">
    <text evidence="10">The sequence shown here is derived from an EMBL/GenBank/DDBJ whole genome shotgun (WGS) entry which is preliminary data.</text>
</comment>
<proteinExistence type="predicted"/>
<keyword evidence="3" id="KW-0805">Transcription regulation</keyword>
<organism evidence="10 11">
    <name type="scientific">Cellulomonas cellasea DSM 20118</name>
    <dbReference type="NCBI Taxonomy" id="1408250"/>
    <lineage>
        <taxon>Bacteria</taxon>
        <taxon>Bacillati</taxon>
        <taxon>Actinomycetota</taxon>
        <taxon>Actinomycetes</taxon>
        <taxon>Micrococcales</taxon>
        <taxon>Cellulomonadaceae</taxon>
        <taxon>Cellulomonas</taxon>
    </lineage>
</organism>
<evidence type="ECO:0000256" key="2">
    <source>
        <dbReference type="ARBA" id="ARBA00023012"/>
    </source>
</evidence>
<keyword evidence="1 6" id="KW-0597">Phosphoprotein</keyword>
<keyword evidence="2" id="KW-0902">Two-component regulatory system</keyword>
<feature type="modified residue" description="4-aspartylphosphate" evidence="6">
    <location>
        <position position="52"/>
    </location>
</feature>
<evidence type="ECO:0000256" key="3">
    <source>
        <dbReference type="ARBA" id="ARBA00023015"/>
    </source>
</evidence>
<dbReference type="Gene3D" id="3.40.50.2300">
    <property type="match status" value="1"/>
</dbReference>
<evidence type="ECO:0000313" key="11">
    <source>
        <dbReference type="Proteomes" id="UP000029833"/>
    </source>
</evidence>
<name>A0A0A0B7H4_9CELL</name>
<dbReference type="GO" id="GO:0032993">
    <property type="term" value="C:protein-DNA complex"/>
    <property type="evidence" value="ECO:0007669"/>
    <property type="project" value="TreeGrafter"/>
</dbReference>
<dbReference type="InterPro" id="IPR039420">
    <property type="entry name" value="WalR-like"/>
</dbReference>
<dbReference type="InterPro" id="IPR011006">
    <property type="entry name" value="CheY-like_superfamily"/>
</dbReference>
<accession>A0A0A0B7H4</accession>
<dbReference type="PROSITE" id="PS51755">
    <property type="entry name" value="OMPR_PHOB"/>
    <property type="match status" value="1"/>
</dbReference>
<evidence type="ECO:0000256" key="4">
    <source>
        <dbReference type="ARBA" id="ARBA00023125"/>
    </source>
</evidence>
<dbReference type="OrthoDB" id="4153060at2"/>
<dbReference type="GO" id="GO:0000156">
    <property type="term" value="F:phosphorelay response regulator activity"/>
    <property type="evidence" value="ECO:0007669"/>
    <property type="project" value="TreeGrafter"/>
</dbReference>
<evidence type="ECO:0000259" key="8">
    <source>
        <dbReference type="PROSITE" id="PS50110"/>
    </source>
</evidence>
<evidence type="ECO:0000256" key="5">
    <source>
        <dbReference type="ARBA" id="ARBA00023163"/>
    </source>
</evidence>
<feature type="DNA-binding region" description="OmpR/PhoB-type" evidence="7">
    <location>
        <begin position="125"/>
        <end position="224"/>
    </location>
</feature>
<reference evidence="10 11" key="1">
    <citation type="submission" date="2013-10" db="EMBL/GenBank/DDBJ databases">
        <authorList>
            <person name="Wang G."/>
            <person name="Zhuang W."/>
        </authorList>
    </citation>
    <scope>NUCLEOTIDE SEQUENCE [LARGE SCALE GENOMIC DNA]</scope>
    <source>
        <strain evidence="10 11">DSM 20118</strain>
    </source>
</reference>
<dbReference type="GO" id="GO:0006355">
    <property type="term" value="P:regulation of DNA-templated transcription"/>
    <property type="evidence" value="ECO:0007669"/>
    <property type="project" value="InterPro"/>
</dbReference>
<evidence type="ECO:0000256" key="6">
    <source>
        <dbReference type="PROSITE-ProRule" id="PRU00169"/>
    </source>
</evidence>
<dbReference type="PROSITE" id="PS50110">
    <property type="entry name" value="RESPONSE_REGULATORY"/>
    <property type="match status" value="1"/>
</dbReference>
<dbReference type="GO" id="GO:0005829">
    <property type="term" value="C:cytosol"/>
    <property type="evidence" value="ECO:0007669"/>
    <property type="project" value="TreeGrafter"/>
</dbReference>
<dbReference type="STRING" id="1408250.Q760_03055"/>
<keyword evidence="4 7" id="KW-0238">DNA-binding</keyword>
<evidence type="ECO:0000259" key="9">
    <source>
        <dbReference type="PROSITE" id="PS51755"/>
    </source>
</evidence>
<dbReference type="AlphaFoldDB" id="A0A0A0B7H4"/>